<reference evidence="5 6" key="1">
    <citation type="journal article" date="2020" name="ISME J.">
        <title>Uncovering the hidden diversity of litter-decomposition mechanisms in mushroom-forming fungi.</title>
        <authorList>
            <person name="Floudas D."/>
            <person name="Bentzer J."/>
            <person name="Ahren D."/>
            <person name="Johansson T."/>
            <person name="Persson P."/>
            <person name="Tunlid A."/>
        </authorList>
    </citation>
    <scope>NUCLEOTIDE SEQUENCE [LARGE SCALE GENOMIC DNA]</scope>
    <source>
        <strain evidence="5 6">CBS 101986</strain>
    </source>
</reference>
<keyword evidence="1" id="KW-0962">Peroxisome biogenesis</keyword>
<dbReference type="InterPro" id="IPR008733">
    <property type="entry name" value="PEX11"/>
</dbReference>
<keyword evidence="2" id="KW-0472">Membrane</keyword>
<dbReference type="Proteomes" id="UP000567179">
    <property type="component" value="Unassembled WGS sequence"/>
</dbReference>
<name>A0A8H5BEI3_9AGAR</name>
<dbReference type="AlphaFoldDB" id="A0A8H5BEI3"/>
<comment type="caution">
    <text evidence="5">The sequence shown here is derived from an EMBL/GenBank/DDBJ whole genome shotgun (WGS) entry which is preliminary data.</text>
</comment>
<evidence type="ECO:0000313" key="6">
    <source>
        <dbReference type="Proteomes" id="UP000567179"/>
    </source>
</evidence>
<gene>
    <name evidence="5" type="ORF">D9619_000381</name>
</gene>
<keyword evidence="3" id="KW-0576">Peroxisome</keyword>
<dbReference type="PANTHER" id="PTHR12652:SF25">
    <property type="entry name" value="MICROBODY (PEROXISOME) PROLIFERATION PROTEIN PEROXIN 11C (EUROFUNG)"/>
    <property type="match status" value="1"/>
</dbReference>
<sequence length="278" mass="30971">MSPSSKSRGPSIEALDDLLLGLYGALVPESRRLDHAVRYFSTWSGSDKLMMVTQYGVKLLAPLLQRRAELQFAAGLRPKPVSPSTEGLYAFARTLSAARRVSGFWGILSILKALSGLERSRPDSRVQLNLQRLQGVCMLVFYPLEYISFFSTPSLAPILPITPQQSLRASLWSVRAWGVYVLLQIALLVRELMEIVHKLATGAVDAEGEHGRLAAMKRRRAIIYQLVANVSRLPVILHWSLVKGFYKNELWTNGLSFISAVASIRGGWEANRLPSPKR</sequence>
<evidence type="ECO:0000256" key="1">
    <source>
        <dbReference type="ARBA" id="ARBA00022593"/>
    </source>
</evidence>
<accession>A0A8H5BEI3</accession>
<evidence type="ECO:0000256" key="2">
    <source>
        <dbReference type="ARBA" id="ARBA00023136"/>
    </source>
</evidence>
<dbReference type="EMBL" id="JAACJJ010000028">
    <property type="protein sequence ID" value="KAF5321875.1"/>
    <property type="molecule type" value="Genomic_DNA"/>
</dbReference>
<dbReference type="Pfam" id="PF05648">
    <property type="entry name" value="PEX11"/>
    <property type="match status" value="1"/>
</dbReference>
<evidence type="ECO:0000313" key="5">
    <source>
        <dbReference type="EMBL" id="KAF5321875.1"/>
    </source>
</evidence>
<protein>
    <submittedName>
        <fullName evidence="5">Uncharacterized protein</fullName>
    </submittedName>
</protein>
<dbReference type="OrthoDB" id="10005898at2759"/>
<dbReference type="GO" id="GO:0005778">
    <property type="term" value="C:peroxisomal membrane"/>
    <property type="evidence" value="ECO:0007669"/>
    <property type="project" value="UniProtKB-SubCell"/>
</dbReference>
<comment type="subcellular location">
    <subcellularLocation>
        <location evidence="4">Peroxisome membrane</location>
    </subcellularLocation>
</comment>
<organism evidence="5 6">
    <name type="scientific">Psilocybe cf. subviscida</name>
    <dbReference type="NCBI Taxonomy" id="2480587"/>
    <lineage>
        <taxon>Eukaryota</taxon>
        <taxon>Fungi</taxon>
        <taxon>Dikarya</taxon>
        <taxon>Basidiomycota</taxon>
        <taxon>Agaricomycotina</taxon>
        <taxon>Agaricomycetes</taxon>
        <taxon>Agaricomycetidae</taxon>
        <taxon>Agaricales</taxon>
        <taxon>Agaricineae</taxon>
        <taxon>Strophariaceae</taxon>
        <taxon>Psilocybe</taxon>
    </lineage>
</organism>
<evidence type="ECO:0000256" key="4">
    <source>
        <dbReference type="ARBA" id="ARBA00046271"/>
    </source>
</evidence>
<proteinExistence type="predicted"/>
<evidence type="ECO:0000256" key="3">
    <source>
        <dbReference type="ARBA" id="ARBA00023140"/>
    </source>
</evidence>
<keyword evidence="6" id="KW-1185">Reference proteome</keyword>
<dbReference type="GO" id="GO:0016559">
    <property type="term" value="P:peroxisome fission"/>
    <property type="evidence" value="ECO:0007669"/>
    <property type="project" value="InterPro"/>
</dbReference>
<dbReference type="PANTHER" id="PTHR12652">
    <property type="entry name" value="PEROXISOMAL BIOGENESIS FACTOR 11"/>
    <property type="match status" value="1"/>
</dbReference>